<dbReference type="STRING" id="425514.SAMN05443550_1294"/>
<dbReference type="Proteomes" id="UP000198850">
    <property type="component" value="Unassembled WGS sequence"/>
</dbReference>
<organism evidence="1 2">
    <name type="scientific">Pedobacter hartonius</name>
    <dbReference type="NCBI Taxonomy" id="425514"/>
    <lineage>
        <taxon>Bacteria</taxon>
        <taxon>Pseudomonadati</taxon>
        <taxon>Bacteroidota</taxon>
        <taxon>Sphingobacteriia</taxon>
        <taxon>Sphingobacteriales</taxon>
        <taxon>Sphingobacteriaceae</taxon>
        <taxon>Pedobacter</taxon>
    </lineage>
</organism>
<gene>
    <name evidence="1" type="ORF">SAMN05443550_1294</name>
</gene>
<reference evidence="1 2" key="1">
    <citation type="submission" date="2016-10" db="EMBL/GenBank/DDBJ databases">
        <authorList>
            <person name="de Groot N.N."/>
        </authorList>
    </citation>
    <scope>NUCLEOTIDE SEQUENCE [LARGE SCALE GENOMIC DNA]</scope>
    <source>
        <strain evidence="1 2">DSM 19033</strain>
    </source>
</reference>
<evidence type="ECO:0000313" key="2">
    <source>
        <dbReference type="Proteomes" id="UP000198850"/>
    </source>
</evidence>
<accession>A0A1H4HKL6</accession>
<proteinExistence type="predicted"/>
<dbReference type="AlphaFoldDB" id="A0A1H4HKL6"/>
<dbReference type="EMBL" id="FNRA01000029">
    <property type="protein sequence ID" value="SEB22225.1"/>
    <property type="molecule type" value="Genomic_DNA"/>
</dbReference>
<evidence type="ECO:0000313" key="1">
    <source>
        <dbReference type="EMBL" id="SEB22225.1"/>
    </source>
</evidence>
<name>A0A1H4HKL6_9SPHI</name>
<protein>
    <submittedName>
        <fullName evidence="1">Uncharacterized protein</fullName>
    </submittedName>
</protein>
<keyword evidence="2" id="KW-1185">Reference proteome</keyword>
<sequence length="62" mass="7016">MLNGGLVKVEKINVIQFGREQIERLMLSGRDGSARNMITVVNSLQDYFKSDFVPVTEIRAKC</sequence>